<dbReference type="InterPro" id="IPR036873">
    <property type="entry name" value="Rhodanese-like_dom_sf"/>
</dbReference>
<reference evidence="4" key="1">
    <citation type="journal article" date="2019" name="bioRxiv">
        <title>Genomics, evolutionary history and diagnostics of the Alternaria alternata species group including apple and Asian pear pathotypes.</title>
        <authorList>
            <person name="Armitage A.D."/>
            <person name="Cockerton H.M."/>
            <person name="Sreenivasaprasad S."/>
            <person name="Woodhall J.W."/>
            <person name="Lane C.R."/>
            <person name="Harrison R.J."/>
            <person name="Clarkson J.P."/>
        </authorList>
    </citation>
    <scope>NUCLEOTIDE SEQUENCE [LARGE SCALE GENOMIC DNA]</scope>
    <source>
        <strain evidence="4">FERA 635</strain>
    </source>
</reference>
<dbReference type="SUPFAM" id="SSF52821">
    <property type="entry name" value="Rhodanese/Cell cycle control phosphatase"/>
    <property type="match status" value="1"/>
</dbReference>
<feature type="compositionally biased region" description="Polar residues" evidence="1">
    <location>
        <begin position="1"/>
        <end position="11"/>
    </location>
</feature>
<protein>
    <recommendedName>
        <fullName evidence="2">Rhodanese domain-containing protein</fullName>
    </recommendedName>
</protein>
<organism evidence="3 4">
    <name type="scientific">Alternaria tenuissima</name>
    <dbReference type="NCBI Taxonomy" id="119927"/>
    <lineage>
        <taxon>Eukaryota</taxon>
        <taxon>Fungi</taxon>
        <taxon>Dikarya</taxon>
        <taxon>Ascomycota</taxon>
        <taxon>Pezizomycotina</taxon>
        <taxon>Dothideomycetes</taxon>
        <taxon>Pleosporomycetidae</taxon>
        <taxon>Pleosporales</taxon>
        <taxon>Pleosporineae</taxon>
        <taxon>Pleosporaceae</taxon>
        <taxon>Alternaria</taxon>
        <taxon>Alternaria sect. Alternaria</taxon>
        <taxon>Alternaria alternata complex</taxon>
    </lineage>
</organism>
<evidence type="ECO:0000259" key="2">
    <source>
        <dbReference type="PROSITE" id="PS50206"/>
    </source>
</evidence>
<comment type="caution">
    <text evidence="3">The sequence shown here is derived from an EMBL/GenBank/DDBJ whole genome shotgun (WGS) entry which is preliminary data.</text>
</comment>
<dbReference type="PANTHER" id="PTHR10828:SF50">
    <property type="entry name" value="REDUCTASE (ARC2), PUTATIVE (AFU_ORTHOLOGUE AFUA_6G13400)-RELATED"/>
    <property type="match status" value="1"/>
</dbReference>
<evidence type="ECO:0000256" key="1">
    <source>
        <dbReference type="SAM" id="MobiDB-lite"/>
    </source>
</evidence>
<gene>
    <name evidence="3" type="ORF">AA0119_g12942</name>
</gene>
<dbReference type="EMBL" id="PDXF01000149">
    <property type="protein sequence ID" value="RYN86386.1"/>
    <property type="molecule type" value="Genomic_DNA"/>
</dbReference>
<evidence type="ECO:0000313" key="3">
    <source>
        <dbReference type="EMBL" id="RYN86386.1"/>
    </source>
</evidence>
<keyword evidence="4" id="KW-1185">Reference proteome</keyword>
<accession>A0ABY0FPV7</accession>
<dbReference type="PROSITE" id="PS50206">
    <property type="entry name" value="RHODANESE_3"/>
    <property type="match status" value="1"/>
</dbReference>
<feature type="domain" description="Rhodanese" evidence="2">
    <location>
        <begin position="44"/>
        <end position="144"/>
    </location>
</feature>
<sequence length="157" mass="17521">MATANSASSSAPWHAAYPAPRNSQPEGIRREDVLEMMKLGEKKAGKNYVLVDLRRNDHEGGTIRGSINLPAQSLYPTMPTLYAMFKAAGLSKIMWYCSSSKGRGTRAAGWFADYIEDQKDEQMQSLVLVEGIKGWAKAGGEYAQWMDEYDDEFWAKA</sequence>
<evidence type="ECO:0000313" key="4">
    <source>
        <dbReference type="Proteomes" id="UP000293195"/>
    </source>
</evidence>
<dbReference type="PANTHER" id="PTHR10828">
    <property type="entry name" value="M-PHASE INDUCER PHOSPHATASE DUAL SPECIFICITY PHOSPHATASE CDC25"/>
    <property type="match status" value="1"/>
</dbReference>
<dbReference type="Proteomes" id="UP000293195">
    <property type="component" value="Unassembled WGS sequence"/>
</dbReference>
<feature type="region of interest" description="Disordered" evidence="1">
    <location>
        <begin position="1"/>
        <end position="27"/>
    </location>
</feature>
<dbReference type="InterPro" id="IPR001763">
    <property type="entry name" value="Rhodanese-like_dom"/>
</dbReference>
<dbReference type="Gene3D" id="3.40.250.10">
    <property type="entry name" value="Rhodanese-like domain"/>
    <property type="match status" value="1"/>
</dbReference>
<dbReference type="Pfam" id="PF00581">
    <property type="entry name" value="Rhodanese"/>
    <property type="match status" value="1"/>
</dbReference>
<name>A0ABY0FPV7_9PLEO</name>
<proteinExistence type="predicted"/>